<dbReference type="InterPro" id="IPR003848">
    <property type="entry name" value="DUF218"/>
</dbReference>
<dbReference type="Gene3D" id="3.40.50.620">
    <property type="entry name" value="HUPs"/>
    <property type="match status" value="1"/>
</dbReference>
<dbReference type="PANTHER" id="PTHR30336">
    <property type="entry name" value="INNER MEMBRANE PROTEIN, PROBABLE PERMEASE"/>
    <property type="match status" value="1"/>
</dbReference>
<dbReference type="InterPro" id="IPR051599">
    <property type="entry name" value="Cell_Envelope_Assoc"/>
</dbReference>
<dbReference type="Pfam" id="PF02698">
    <property type="entry name" value="DUF218"/>
    <property type="match status" value="1"/>
</dbReference>
<dbReference type="EMBL" id="CAEZVV010000134">
    <property type="protein sequence ID" value="CAB4655470.1"/>
    <property type="molecule type" value="Genomic_DNA"/>
</dbReference>
<evidence type="ECO:0000259" key="1">
    <source>
        <dbReference type="Pfam" id="PF02698"/>
    </source>
</evidence>
<dbReference type="AlphaFoldDB" id="A0A6J6NIZ2"/>
<organism evidence="4">
    <name type="scientific">freshwater metagenome</name>
    <dbReference type="NCBI Taxonomy" id="449393"/>
    <lineage>
        <taxon>unclassified sequences</taxon>
        <taxon>metagenomes</taxon>
        <taxon>ecological metagenomes</taxon>
    </lineage>
</organism>
<dbReference type="InterPro" id="IPR014729">
    <property type="entry name" value="Rossmann-like_a/b/a_fold"/>
</dbReference>
<gene>
    <name evidence="2" type="ORF">UFOPK1711_01027</name>
    <name evidence="3" type="ORF">UFOPK2143_01523</name>
    <name evidence="4" type="ORF">UFOPK2350_01334</name>
</gene>
<dbReference type="EMBL" id="CAEZXE010000127">
    <property type="protein sequence ID" value="CAB4686242.1"/>
    <property type="molecule type" value="Genomic_DNA"/>
</dbReference>
<evidence type="ECO:0000313" key="2">
    <source>
        <dbReference type="EMBL" id="CAB4578961.1"/>
    </source>
</evidence>
<dbReference type="PANTHER" id="PTHR30336:SF20">
    <property type="entry name" value="DUF218 DOMAIN-CONTAINING PROTEIN"/>
    <property type="match status" value="1"/>
</dbReference>
<dbReference type="CDD" id="cd06259">
    <property type="entry name" value="YdcF-like"/>
    <property type="match status" value="1"/>
</dbReference>
<evidence type="ECO:0000313" key="4">
    <source>
        <dbReference type="EMBL" id="CAB4686242.1"/>
    </source>
</evidence>
<dbReference type="GO" id="GO:0005886">
    <property type="term" value="C:plasma membrane"/>
    <property type="evidence" value="ECO:0007669"/>
    <property type="project" value="TreeGrafter"/>
</dbReference>
<accession>A0A6J6NIZ2</accession>
<evidence type="ECO:0000313" key="3">
    <source>
        <dbReference type="EMBL" id="CAB4655470.1"/>
    </source>
</evidence>
<reference evidence="4" key="1">
    <citation type="submission" date="2020-05" db="EMBL/GenBank/DDBJ databases">
        <authorList>
            <person name="Chiriac C."/>
            <person name="Salcher M."/>
            <person name="Ghai R."/>
            <person name="Kavagutti S V."/>
        </authorList>
    </citation>
    <scope>NUCLEOTIDE SEQUENCE</scope>
</reference>
<protein>
    <submittedName>
        <fullName evidence="4">Unannotated protein</fullName>
    </submittedName>
</protein>
<name>A0A6J6NIZ2_9ZZZZ</name>
<feature type="domain" description="DUF218" evidence="1">
    <location>
        <begin position="44"/>
        <end position="173"/>
    </location>
</feature>
<proteinExistence type="predicted"/>
<dbReference type="EMBL" id="CAEZTR010000054">
    <property type="protein sequence ID" value="CAB4578961.1"/>
    <property type="molecule type" value="Genomic_DNA"/>
</dbReference>
<sequence length="200" mass="21390">MFFGLRWAIRIALGLLAVVVLYIGISFAQVWWASRQDNTAPASAIVVMGAAQWNGLPSPVLKGRLDHAADLYQKGVAPVVIVAGGKQVGDKVTQGLVSFEYLRSKGIPESALKIEGAGTNSYEELSSTAFIMRQAGLAQNVVIVTDPYHAYRVADIADEVGLSAHVSPTSGSTTLSDYVRETGAVAIGRIIGYRRLAAWR</sequence>